<keyword evidence="5" id="KW-0496">Mitochondrion</keyword>
<proteinExistence type="inferred from homology"/>
<evidence type="ECO:0000256" key="2">
    <source>
        <dbReference type="ARBA" id="ARBA00008560"/>
    </source>
</evidence>
<organism evidence="8 9">
    <name type="scientific">Saccharomyces pastorianus</name>
    <name type="common">Lager yeast</name>
    <name type="synonym">Saccharomyces cerevisiae x Saccharomyces eubayanus</name>
    <dbReference type="NCBI Taxonomy" id="27292"/>
    <lineage>
        <taxon>Eukaryota</taxon>
        <taxon>Fungi</taxon>
        <taxon>Dikarya</taxon>
        <taxon>Ascomycota</taxon>
        <taxon>Saccharomycotina</taxon>
        <taxon>Saccharomycetes</taxon>
        <taxon>Saccharomycetales</taxon>
        <taxon>Saccharomycetaceae</taxon>
        <taxon>Saccharomyces</taxon>
    </lineage>
</organism>
<evidence type="ECO:0000256" key="6">
    <source>
        <dbReference type="ARBA" id="ARBA00023274"/>
    </source>
</evidence>
<evidence type="ECO:0000256" key="5">
    <source>
        <dbReference type="ARBA" id="ARBA00023128"/>
    </source>
</evidence>
<keyword evidence="6" id="KW-0687">Ribonucleoprotein</keyword>
<evidence type="ECO:0000313" key="8">
    <source>
        <dbReference type="EMBL" id="QID83894.1"/>
    </source>
</evidence>
<dbReference type="PANTHER" id="PTHR21026:SF2">
    <property type="entry name" value="LARGE RIBOSOMAL SUBUNIT PROTEIN BL32M"/>
    <property type="match status" value="1"/>
</dbReference>
<protein>
    <recommendedName>
        <fullName evidence="7">Large ribosomal subunit protein bL32m</fullName>
    </recommendedName>
</protein>
<evidence type="ECO:0000256" key="3">
    <source>
        <dbReference type="ARBA" id="ARBA00022946"/>
    </source>
</evidence>
<gene>
    <name evidence="8" type="primary">MRPL32</name>
    <name evidence="8" type="ORF">GRS66_006376</name>
</gene>
<keyword evidence="3" id="KW-0809">Transit peptide</keyword>
<dbReference type="Proteomes" id="UP000501346">
    <property type="component" value="Chromosome SeIII-ScIII"/>
</dbReference>
<reference evidence="8 9" key="1">
    <citation type="journal article" date="2019" name="BMC Genomics">
        <title>Chromosome level assembly and comparative genome analysis confirm lager-brewing yeasts originated from a single hybridization.</title>
        <authorList>
            <person name="Salazar A.N."/>
            <person name="Gorter de Vries A.R."/>
            <person name="van den Broek M."/>
            <person name="Brouwers N."/>
            <person name="de la Torre Cortes P."/>
            <person name="Kuijpers N.G.A."/>
            <person name="Daran J.G."/>
            <person name="Abeel T."/>
        </authorList>
    </citation>
    <scope>NUCLEOTIDE SEQUENCE [LARGE SCALE GENOMIC DNA]</scope>
    <source>
        <strain evidence="8 9">CBS 1483</strain>
    </source>
</reference>
<dbReference type="PANTHER" id="PTHR21026">
    <property type="entry name" value="39S RIBOSOMAL PROTEIN L32, MITOCHONDRIAL"/>
    <property type="match status" value="1"/>
</dbReference>
<dbReference type="GO" id="GO:0006412">
    <property type="term" value="P:translation"/>
    <property type="evidence" value="ECO:0007669"/>
    <property type="project" value="InterPro"/>
</dbReference>
<accession>A0A6C1E5T3</accession>
<evidence type="ECO:0000313" key="9">
    <source>
        <dbReference type="Proteomes" id="UP000501346"/>
    </source>
</evidence>
<dbReference type="InterPro" id="IPR011332">
    <property type="entry name" value="Ribosomal_zn-bd"/>
</dbReference>
<keyword evidence="9" id="KW-1185">Reference proteome</keyword>
<evidence type="ECO:0000256" key="7">
    <source>
        <dbReference type="ARBA" id="ARBA00039935"/>
    </source>
</evidence>
<dbReference type="EMBL" id="CP049000">
    <property type="protein sequence ID" value="QID83894.1"/>
    <property type="molecule type" value="Genomic_DNA"/>
</dbReference>
<dbReference type="GO" id="GO:0003735">
    <property type="term" value="F:structural constituent of ribosome"/>
    <property type="evidence" value="ECO:0007669"/>
    <property type="project" value="InterPro"/>
</dbReference>
<comment type="subcellular location">
    <subcellularLocation>
        <location evidence="1">Mitochondrion</location>
    </subcellularLocation>
</comment>
<comment type="similarity">
    <text evidence="2">Belongs to the bacterial ribosomal protein bL32 family.</text>
</comment>
<keyword evidence="4 8" id="KW-0689">Ribosomal protein</keyword>
<dbReference type="InterPro" id="IPR002677">
    <property type="entry name" value="Ribosomal_bL32"/>
</dbReference>
<sequence length="183" mass="21119">MSTLIFGKHLALYKIVPANVIGWLTPLGNPPLLAPSQKPLGSIHEWLRKKLLGDGKGAEDKDFFSNNGILLAVPKKKVSHQKKRQKLYGPGKKQLKMIHHLNKCPSCGHYKRANTLCMYCVGQIRHIWKTHTAKEEIKPRQEEDLSELDQRVLYPGKKETKYAKDLKDKDKYLERRVRTLKKE</sequence>
<dbReference type="GO" id="GO:0005762">
    <property type="term" value="C:mitochondrial large ribosomal subunit"/>
    <property type="evidence" value="ECO:0007669"/>
    <property type="project" value="TreeGrafter"/>
</dbReference>
<dbReference type="Pfam" id="PF01783">
    <property type="entry name" value="Ribosomal_L32p"/>
    <property type="match status" value="1"/>
</dbReference>
<name>A0A6C1E5T3_SACPS</name>
<evidence type="ECO:0000256" key="1">
    <source>
        <dbReference type="ARBA" id="ARBA00004173"/>
    </source>
</evidence>
<evidence type="ECO:0000256" key="4">
    <source>
        <dbReference type="ARBA" id="ARBA00022980"/>
    </source>
</evidence>
<dbReference type="OrthoDB" id="2014905at2759"/>
<dbReference type="SUPFAM" id="SSF57829">
    <property type="entry name" value="Zn-binding ribosomal proteins"/>
    <property type="match status" value="1"/>
</dbReference>
<dbReference type="InterPro" id="IPR051991">
    <property type="entry name" value="Mitoribosomal_protein_bL32"/>
</dbReference>
<dbReference type="AlphaFoldDB" id="A0A6C1E5T3"/>